<dbReference type="HOGENOM" id="CLU_3200416_0_0_6"/>
<name>A0A0C5V745_9GAMM</name>
<accession>A0A0C5V745</accession>
<dbReference type="KEGG" id="gsn:YC6258_03194"/>
<keyword evidence="3" id="KW-1185">Reference proteome</keyword>
<keyword evidence="1" id="KW-0472">Membrane</keyword>
<proteinExistence type="predicted"/>
<reference evidence="2 3" key="1">
    <citation type="submission" date="2014-01" db="EMBL/GenBank/DDBJ databases">
        <title>Full genme sequencing of cellulolytic bacterium Gynuella sunshinyii YC6258T gen. nov., sp. nov.</title>
        <authorList>
            <person name="Khan H."/>
            <person name="Chung E.J."/>
            <person name="Chung Y.R."/>
        </authorList>
    </citation>
    <scope>NUCLEOTIDE SEQUENCE [LARGE SCALE GENOMIC DNA]</scope>
    <source>
        <strain evidence="2 3">YC6258</strain>
    </source>
</reference>
<evidence type="ECO:0000313" key="2">
    <source>
        <dbReference type="EMBL" id="AJQ95230.1"/>
    </source>
</evidence>
<feature type="transmembrane region" description="Helical" evidence="1">
    <location>
        <begin position="12"/>
        <end position="31"/>
    </location>
</feature>
<dbReference type="EMBL" id="CP007142">
    <property type="protein sequence ID" value="AJQ95230.1"/>
    <property type="molecule type" value="Genomic_DNA"/>
</dbReference>
<dbReference type="AlphaFoldDB" id="A0A0C5V745"/>
<evidence type="ECO:0000256" key="1">
    <source>
        <dbReference type="SAM" id="Phobius"/>
    </source>
</evidence>
<dbReference type="Proteomes" id="UP000032266">
    <property type="component" value="Chromosome"/>
</dbReference>
<keyword evidence="1" id="KW-0812">Transmembrane</keyword>
<protein>
    <submittedName>
        <fullName evidence="2">Uncharacterized protein</fullName>
    </submittedName>
</protein>
<keyword evidence="1" id="KW-1133">Transmembrane helix</keyword>
<evidence type="ECO:0000313" key="3">
    <source>
        <dbReference type="Proteomes" id="UP000032266"/>
    </source>
</evidence>
<organism evidence="2 3">
    <name type="scientific">Gynuella sunshinyii YC6258</name>
    <dbReference type="NCBI Taxonomy" id="1445510"/>
    <lineage>
        <taxon>Bacteria</taxon>
        <taxon>Pseudomonadati</taxon>
        <taxon>Pseudomonadota</taxon>
        <taxon>Gammaproteobacteria</taxon>
        <taxon>Oceanospirillales</taxon>
        <taxon>Saccharospirillaceae</taxon>
        <taxon>Gynuella</taxon>
    </lineage>
</organism>
<gene>
    <name evidence="2" type="ORF">YC6258_03194</name>
</gene>
<sequence length="45" mass="5040">MAVANGVVRHLGAFLHHTINLICILAGLIFTKKLFLLLRSQPVNW</sequence>